<evidence type="ECO:0000313" key="9">
    <source>
        <dbReference type="EMBL" id="VWO97037.1"/>
    </source>
</evidence>
<keyword evidence="6 8" id="KW-0503">Monooxygenase</keyword>
<evidence type="ECO:0000256" key="6">
    <source>
        <dbReference type="ARBA" id="ARBA00023033"/>
    </source>
</evidence>
<dbReference type="EMBL" id="LR726085">
    <property type="protein sequence ID" value="VWO97037.1"/>
    <property type="molecule type" value="Genomic_DNA"/>
</dbReference>
<dbReference type="PANTHER" id="PTHR46206">
    <property type="entry name" value="CYTOCHROME P450"/>
    <property type="match status" value="1"/>
</dbReference>
<keyword evidence="7 8" id="KW-0349">Heme</keyword>
<evidence type="ECO:0000256" key="7">
    <source>
        <dbReference type="PIRSR" id="PIRSR602401-1"/>
    </source>
</evidence>
<dbReference type="AlphaFoldDB" id="A0A5K1JX36"/>
<evidence type="ECO:0000256" key="3">
    <source>
        <dbReference type="ARBA" id="ARBA00022723"/>
    </source>
</evidence>
<dbReference type="PRINTS" id="PR00463">
    <property type="entry name" value="EP450I"/>
</dbReference>
<dbReference type="GO" id="GO:0020037">
    <property type="term" value="F:heme binding"/>
    <property type="evidence" value="ECO:0007669"/>
    <property type="project" value="InterPro"/>
</dbReference>
<proteinExistence type="inferred from homology"/>
<protein>
    <submittedName>
        <fullName evidence="9">Cytochrome P450 monooxygenase AKT7 )</fullName>
        <ecNumber evidence="9">1.-.-.-</ecNumber>
    </submittedName>
</protein>
<dbReference type="EC" id="1.-.-.-" evidence="9"/>
<accession>A0A5K1JX36</accession>
<feature type="binding site" description="axial binding residue" evidence="7">
    <location>
        <position position="479"/>
    </location>
    <ligand>
        <name>heme</name>
        <dbReference type="ChEBI" id="CHEBI:30413"/>
    </ligand>
    <ligandPart>
        <name>Fe</name>
        <dbReference type="ChEBI" id="CHEBI:18248"/>
    </ligandPart>
</feature>
<evidence type="ECO:0000256" key="5">
    <source>
        <dbReference type="ARBA" id="ARBA00023004"/>
    </source>
</evidence>
<dbReference type="InterPro" id="IPR017972">
    <property type="entry name" value="Cyt_P450_CS"/>
</dbReference>
<dbReference type="SUPFAM" id="SSF48264">
    <property type="entry name" value="Cytochrome P450"/>
    <property type="match status" value="2"/>
</dbReference>
<comment type="cofactor">
    <cofactor evidence="1 7">
        <name>heme</name>
        <dbReference type="ChEBI" id="CHEBI:30413"/>
    </cofactor>
</comment>
<keyword evidence="3 7" id="KW-0479">Metal-binding</keyword>
<evidence type="ECO:0000256" key="2">
    <source>
        <dbReference type="ARBA" id="ARBA00010617"/>
    </source>
</evidence>
<organism evidence="9">
    <name type="scientific">Ganoderma boninense</name>
    <dbReference type="NCBI Taxonomy" id="34458"/>
    <lineage>
        <taxon>Eukaryota</taxon>
        <taxon>Fungi</taxon>
        <taxon>Dikarya</taxon>
        <taxon>Basidiomycota</taxon>
        <taxon>Agaricomycotina</taxon>
        <taxon>Agaricomycetes</taxon>
        <taxon>Polyporales</taxon>
        <taxon>Polyporaceae</taxon>
        <taxon>Ganoderma</taxon>
    </lineage>
</organism>
<dbReference type="InterPro" id="IPR001128">
    <property type="entry name" value="Cyt_P450"/>
</dbReference>
<dbReference type="InterPro" id="IPR002401">
    <property type="entry name" value="Cyt_P450_E_grp-I"/>
</dbReference>
<keyword evidence="5 7" id="KW-0408">Iron</keyword>
<dbReference type="PANTHER" id="PTHR46206:SF1">
    <property type="entry name" value="P450, PUTATIVE (EUROFUNG)-RELATED"/>
    <property type="match status" value="1"/>
</dbReference>
<dbReference type="GO" id="GO:0004497">
    <property type="term" value="F:monooxygenase activity"/>
    <property type="evidence" value="ECO:0007669"/>
    <property type="project" value="UniProtKB-KW"/>
</dbReference>
<gene>
    <name evidence="9" type="primary">V5XZS6</name>
</gene>
<name>A0A5K1JX36_9APHY</name>
<dbReference type="GO" id="GO:0016705">
    <property type="term" value="F:oxidoreductase activity, acting on paired donors, with incorporation or reduction of molecular oxygen"/>
    <property type="evidence" value="ECO:0007669"/>
    <property type="project" value="InterPro"/>
</dbReference>
<dbReference type="InterPro" id="IPR036396">
    <property type="entry name" value="Cyt_P450_sf"/>
</dbReference>
<comment type="similarity">
    <text evidence="2 8">Belongs to the cytochrome P450 family.</text>
</comment>
<dbReference type="CDD" id="cd11041">
    <property type="entry name" value="CYP503A1-like"/>
    <property type="match status" value="1"/>
</dbReference>
<dbReference type="GO" id="GO:0005506">
    <property type="term" value="F:iron ion binding"/>
    <property type="evidence" value="ECO:0007669"/>
    <property type="project" value="InterPro"/>
</dbReference>
<reference evidence="9" key="1">
    <citation type="submission" date="2019-10" db="EMBL/GenBank/DDBJ databases">
        <authorList>
            <person name="Nor Muhammad N."/>
        </authorList>
    </citation>
    <scope>NUCLEOTIDE SEQUENCE</scope>
</reference>
<evidence type="ECO:0000256" key="8">
    <source>
        <dbReference type="RuleBase" id="RU000461"/>
    </source>
</evidence>
<evidence type="ECO:0000256" key="4">
    <source>
        <dbReference type="ARBA" id="ARBA00023002"/>
    </source>
</evidence>
<keyword evidence="4 8" id="KW-0560">Oxidoreductase</keyword>
<dbReference type="PROSITE" id="PS00086">
    <property type="entry name" value="CYTOCHROME_P450"/>
    <property type="match status" value="1"/>
</dbReference>
<dbReference type="Gene3D" id="1.10.630.10">
    <property type="entry name" value="Cytochrome P450"/>
    <property type="match status" value="1"/>
</dbReference>
<dbReference type="Pfam" id="PF00067">
    <property type="entry name" value="p450"/>
    <property type="match status" value="2"/>
</dbReference>
<sequence length="539" mass="59287">MGDYTQLVLACLAAGIATYALRWYTDPLRAIPTVGGSSLPGLSWLAAFRMLGDYRDILEEGYRKARLARTPPGGRQYPDGAGKVPALDQWMVVVSGREMILQSKYIFDAAVLADEYHAEVVKEKLTRKLPALLPDVIDEVTVAIKDHVVTREDVHGGIEEWTSVDVIPAMQKIIARVSSRAFVGLPLCRNEEYLSLAVDFAVDFMKTVVVLRLFPTFLKPIVALFYNLVKRDTARAVPFLRPIIEERQRASAELGEDWNDKPNDLLQFLLDKATAKNDTVFAIAQRLLTLNFAAIHTSSNTITHALTRLAEDPELVGPLRDEIEQSIAADGWTGAALANMWQLDSLLRETLRFHGIGLCEHLPLLLPPSLSPFLLPSRPPSPAHTCPLLMGRKAMKDLTLRDGTHIPRGAIVQVAAYATHHDSAVLDGGRADAFDAFRYARMRSGSQATTTTSQDGGARHQFTSTSPEYVAFGHGAHACPGRYFASNELKAMLAYIVLNYDLRLGGDGVRAPDVFAALAALPAPTTRVLFRPRKRAVSI</sequence>
<evidence type="ECO:0000256" key="1">
    <source>
        <dbReference type="ARBA" id="ARBA00001971"/>
    </source>
</evidence>